<proteinExistence type="predicted"/>
<organism evidence="1 2">
    <name type="scientific">Rubrivivax gelatinosus</name>
    <name type="common">Rhodocyclus gelatinosus</name>
    <name type="synonym">Rhodopseudomonas gelatinosa</name>
    <dbReference type="NCBI Taxonomy" id="28068"/>
    <lineage>
        <taxon>Bacteria</taxon>
        <taxon>Pseudomonadati</taxon>
        <taxon>Pseudomonadota</taxon>
        <taxon>Betaproteobacteria</taxon>
        <taxon>Burkholderiales</taxon>
        <taxon>Sphaerotilaceae</taxon>
        <taxon>Rubrivivax</taxon>
    </lineage>
</organism>
<dbReference type="Pfam" id="PF20159">
    <property type="entry name" value="YidB"/>
    <property type="match status" value="1"/>
</dbReference>
<comment type="caution">
    <text evidence="1">The sequence shown here is derived from an EMBL/GenBank/DDBJ whole genome shotgun (WGS) entry which is preliminary data.</text>
</comment>
<evidence type="ECO:0000313" key="2">
    <source>
        <dbReference type="Proteomes" id="UP001041814"/>
    </source>
</evidence>
<dbReference type="SUPFAM" id="SSF140804">
    <property type="entry name" value="YidB-like"/>
    <property type="match status" value="1"/>
</dbReference>
<name>A0ABS1E226_RUBGE</name>
<dbReference type="RefSeq" id="WP_200380146.1">
    <property type="nucleotide sequence ID" value="NZ_NRRU01000139.1"/>
</dbReference>
<gene>
    <name evidence="1" type="ORF">CKO43_23085</name>
</gene>
<evidence type="ECO:0008006" key="3">
    <source>
        <dbReference type="Google" id="ProtNLM"/>
    </source>
</evidence>
<accession>A0ABS1E226</accession>
<reference evidence="1" key="2">
    <citation type="journal article" date="2020" name="Microorganisms">
        <title>Osmotic Adaptation and Compatible Solute Biosynthesis of Phototrophic Bacteria as Revealed from Genome Analyses.</title>
        <authorList>
            <person name="Imhoff J.F."/>
            <person name="Rahn T."/>
            <person name="Kunzel S."/>
            <person name="Keller A."/>
            <person name="Neulinger S.C."/>
        </authorList>
    </citation>
    <scope>NUCLEOTIDE SEQUENCE</scope>
    <source>
        <strain evidence="1">IM 151</strain>
    </source>
</reference>
<keyword evidence="2" id="KW-1185">Reference proteome</keyword>
<dbReference type="InterPro" id="IPR027405">
    <property type="entry name" value="YidB-like"/>
</dbReference>
<evidence type="ECO:0000313" key="1">
    <source>
        <dbReference type="EMBL" id="MBK1715639.1"/>
    </source>
</evidence>
<dbReference type="Proteomes" id="UP001041814">
    <property type="component" value="Unassembled WGS sequence"/>
</dbReference>
<sequence length="132" mass="14106">MAIHLARKAKRTGGQNSPLVISLTKLIGRHEDGLAGLAERLQEAGLGAAMNSWVGRGENIPVRACALRTALGEVFYGKLVRRLDLDPVDAGEVLAEIFPLAVDRMTPEGRIETPAPRAGLQAFFARIVGVPV</sequence>
<dbReference type="EMBL" id="NRRU01000139">
    <property type="protein sequence ID" value="MBK1715639.1"/>
    <property type="molecule type" value="Genomic_DNA"/>
</dbReference>
<dbReference type="Gene3D" id="1.10.10.690">
    <property type="entry name" value="YidB-like"/>
    <property type="match status" value="1"/>
</dbReference>
<dbReference type="InterPro" id="IPR045372">
    <property type="entry name" value="YidB"/>
</dbReference>
<protein>
    <recommendedName>
        <fullName evidence="3">DUF937 domain-containing protein</fullName>
    </recommendedName>
</protein>
<reference evidence="1" key="1">
    <citation type="submission" date="2017-08" db="EMBL/GenBank/DDBJ databases">
        <authorList>
            <person name="Imhoff J.F."/>
            <person name="Rahn T."/>
            <person name="Kuenzel S."/>
            <person name="Neulinger S.C."/>
        </authorList>
    </citation>
    <scope>NUCLEOTIDE SEQUENCE</scope>
    <source>
        <strain evidence="1">IM 151</strain>
    </source>
</reference>